<evidence type="ECO:0000256" key="1">
    <source>
        <dbReference type="ARBA" id="ARBA00005384"/>
    </source>
</evidence>
<reference evidence="8 9" key="1">
    <citation type="submission" date="2017-09" db="EMBL/GenBank/DDBJ databases">
        <authorList>
            <person name="Lee N."/>
            <person name="Cho B.-K."/>
        </authorList>
    </citation>
    <scope>NUCLEOTIDE SEQUENCE [LARGE SCALE GENOMIC DNA]</scope>
    <source>
        <strain evidence="8 9">ATCC 12769</strain>
    </source>
</reference>
<feature type="region of interest" description="Disordered" evidence="6">
    <location>
        <begin position="84"/>
        <end position="111"/>
    </location>
</feature>
<dbReference type="CDD" id="cd00609">
    <property type="entry name" value="AAT_like"/>
    <property type="match status" value="1"/>
</dbReference>
<dbReference type="InterPro" id="IPR004839">
    <property type="entry name" value="Aminotransferase_I/II_large"/>
</dbReference>
<sequence length="476" mass="51613">MNRSVRHVPASRFPRLLGDWRAGTGPLAERLAVAVEKAVHDGRLPLESRLPAERLLAGELGVARGTVTACYQILRAEQLITTRTGSGSTTSLPPRLRDRLSPWDSDRGRAGRDGTALDLTVAEPAAPFDELLRAVHAAADTLPATLLHGTAGGDGPSPLHTAIADAHRARGVAVHSEHLLLTSGADAALNLLAAAHLSRSSRVVLDSPTYPGALAVFRAAGARLIAQPLTPSGWDVPALDRTLRAVRPSLAYLIPDFHNPTGLLMGDEDREELRHRLRAHDTMIVFDETMRDLDLREPALPPPRAVTGAGDRNAVYVGSLSKSLWPGLRVGWIRARPDVVRRLAALPLAAALAPSPFDRLVATRLMEHQEAVLDRRRARLRLQRDHLVSRLSGLPWCRFRVPQGGLSLWLELHDTDSSRLAALAAARGLSLTPGFHFSPDGALGRWLRFPFTLPPEALDTAVDRLAEAHAALEETR</sequence>
<keyword evidence="4" id="KW-0238">DNA-binding</keyword>
<protein>
    <submittedName>
        <fullName evidence="8">PLP-dependent aminotransferase family protein</fullName>
    </submittedName>
</protein>
<dbReference type="Proteomes" id="UP000326178">
    <property type="component" value="Chromosome"/>
</dbReference>
<dbReference type="Gene3D" id="3.40.640.10">
    <property type="entry name" value="Type I PLP-dependent aspartate aminotransferase-like (Major domain)"/>
    <property type="match status" value="1"/>
</dbReference>
<keyword evidence="5" id="KW-0804">Transcription</keyword>
<evidence type="ECO:0000256" key="4">
    <source>
        <dbReference type="ARBA" id="ARBA00023125"/>
    </source>
</evidence>
<evidence type="ECO:0000259" key="7">
    <source>
        <dbReference type="PROSITE" id="PS50949"/>
    </source>
</evidence>
<dbReference type="SUPFAM" id="SSF53383">
    <property type="entry name" value="PLP-dependent transferases"/>
    <property type="match status" value="1"/>
</dbReference>
<dbReference type="InterPro" id="IPR036388">
    <property type="entry name" value="WH-like_DNA-bd_sf"/>
</dbReference>
<keyword evidence="2" id="KW-0663">Pyridoxal phosphate</keyword>
<evidence type="ECO:0000313" key="9">
    <source>
        <dbReference type="Proteomes" id="UP000326178"/>
    </source>
</evidence>
<feature type="domain" description="HTH gntR-type" evidence="7">
    <location>
        <begin position="25"/>
        <end position="93"/>
    </location>
</feature>
<feature type="compositionally biased region" description="Basic and acidic residues" evidence="6">
    <location>
        <begin position="95"/>
        <end position="111"/>
    </location>
</feature>
<dbReference type="PANTHER" id="PTHR46577">
    <property type="entry name" value="HTH-TYPE TRANSCRIPTIONAL REGULATORY PROTEIN GABR"/>
    <property type="match status" value="1"/>
</dbReference>
<proteinExistence type="inferred from homology"/>
<dbReference type="InterPro" id="IPR051446">
    <property type="entry name" value="HTH_trans_reg/aminotransferase"/>
</dbReference>
<dbReference type="AlphaFoldDB" id="A0A5J6F3R3"/>
<accession>A0A5J6F3R3</accession>
<dbReference type="PROSITE" id="PS50949">
    <property type="entry name" value="HTH_GNTR"/>
    <property type="match status" value="1"/>
</dbReference>
<dbReference type="GO" id="GO:0003677">
    <property type="term" value="F:DNA binding"/>
    <property type="evidence" value="ECO:0007669"/>
    <property type="project" value="UniProtKB-KW"/>
</dbReference>
<gene>
    <name evidence="8" type="ORF">CP967_01655</name>
</gene>
<dbReference type="RefSeq" id="WP_150486194.1">
    <property type="nucleotide sequence ID" value="NZ_BMUV01000025.1"/>
</dbReference>
<evidence type="ECO:0000256" key="3">
    <source>
        <dbReference type="ARBA" id="ARBA00023015"/>
    </source>
</evidence>
<dbReference type="EMBL" id="CP023702">
    <property type="protein sequence ID" value="QEU70831.1"/>
    <property type="molecule type" value="Genomic_DNA"/>
</dbReference>
<dbReference type="OrthoDB" id="199743at2"/>
<dbReference type="Gene3D" id="1.10.10.10">
    <property type="entry name" value="Winged helix-like DNA-binding domain superfamily/Winged helix DNA-binding domain"/>
    <property type="match status" value="1"/>
</dbReference>
<evidence type="ECO:0000256" key="5">
    <source>
        <dbReference type="ARBA" id="ARBA00023163"/>
    </source>
</evidence>
<organism evidence="8 9">
    <name type="scientific">Streptomyces nitrosporeus</name>
    <dbReference type="NCBI Taxonomy" id="28894"/>
    <lineage>
        <taxon>Bacteria</taxon>
        <taxon>Bacillati</taxon>
        <taxon>Actinomycetota</taxon>
        <taxon>Actinomycetes</taxon>
        <taxon>Kitasatosporales</taxon>
        <taxon>Streptomycetaceae</taxon>
        <taxon>Streptomyces</taxon>
    </lineage>
</organism>
<name>A0A5J6F3R3_9ACTN</name>
<dbReference type="GO" id="GO:0008483">
    <property type="term" value="F:transaminase activity"/>
    <property type="evidence" value="ECO:0007669"/>
    <property type="project" value="UniProtKB-KW"/>
</dbReference>
<keyword evidence="8" id="KW-0808">Transferase</keyword>
<keyword evidence="8" id="KW-0032">Aminotransferase</keyword>
<dbReference type="InterPro" id="IPR000524">
    <property type="entry name" value="Tscrpt_reg_HTH_GntR"/>
</dbReference>
<keyword evidence="9" id="KW-1185">Reference proteome</keyword>
<dbReference type="InterPro" id="IPR015421">
    <property type="entry name" value="PyrdxlP-dep_Trfase_major"/>
</dbReference>
<dbReference type="InterPro" id="IPR036390">
    <property type="entry name" value="WH_DNA-bd_sf"/>
</dbReference>
<dbReference type="GO" id="GO:0003700">
    <property type="term" value="F:DNA-binding transcription factor activity"/>
    <property type="evidence" value="ECO:0007669"/>
    <property type="project" value="InterPro"/>
</dbReference>
<dbReference type="Pfam" id="PF00392">
    <property type="entry name" value="GntR"/>
    <property type="match status" value="1"/>
</dbReference>
<keyword evidence="3" id="KW-0805">Transcription regulation</keyword>
<evidence type="ECO:0000256" key="2">
    <source>
        <dbReference type="ARBA" id="ARBA00022898"/>
    </source>
</evidence>
<comment type="similarity">
    <text evidence="1">In the C-terminal section; belongs to the class-I pyridoxal-phosphate-dependent aminotransferase family.</text>
</comment>
<dbReference type="PANTHER" id="PTHR46577:SF1">
    <property type="entry name" value="HTH-TYPE TRANSCRIPTIONAL REGULATORY PROTEIN GABR"/>
    <property type="match status" value="1"/>
</dbReference>
<dbReference type="KEGG" id="snk:CP967_01655"/>
<dbReference type="SMART" id="SM00345">
    <property type="entry name" value="HTH_GNTR"/>
    <property type="match status" value="1"/>
</dbReference>
<dbReference type="Pfam" id="PF00155">
    <property type="entry name" value="Aminotran_1_2"/>
    <property type="match status" value="1"/>
</dbReference>
<dbReference type="SUPFAM" id="SSF46785">
    <property type="entry name" value="Winged helix' DNA-binding domain"/>
    <property type="match status" value="1"/>
</dbReference>
<evidence type="ECO:0000256" key="6">
    <source>
        <dbReference type="SAM" id="MobiDB-lite"/>
    </source>
</evidence>
<dbReference type="InterPro" id="IPR015424">
    <property type="entry name" value="PyrdxlP-dep_Trfase"/>
</dbReference>
<dbReference type="GO" id="GO:0030170">
    <property type="term" value="F:pyridoxal phosphate binding"/>
    <property type="evidence" value="ECO:0007669"/>
    <property type="project" value="InterPro"/>
</dbReference>
<evidence type="ECO:0000313" key="8">
    <source>
        <dbReference type="EMBL" id="QEU70831.1"/>
    </source>
</evidence>